<gene>
    <name evidence="9" type="ORF">FHS90_002510</name>
</gene>
<comment type="caution">
    <text evidence="9">The sequence shown here is derived from an EMBL/GenBank/DDBJ whole genome shotgun (WGS) entry which is preliminary data.</text>
</comment>
<evidence type="ECO:0000259" key="6">
    <source>
        <dbReference type="Pfam" id="PF13802"/>
    </source>
</evidence>
<dbReference type="SUPFAM" id="SSF51445">
    <property type="entry name" value="(Trans)glycosidases"/>
    <property type="match status" value="1"/>
</dbReference>
<dbReference type="InterPro" id="IPR048395">
    <property type="entry name" value="Glyco_hydro_31_C"/>
</dbReference>
<feature type="domain" description="DUF5110" evidence="7">
    <location>
        <begin position="697"/>
        <end position="764"/>
    </location>
</feature>
<dbReference type="Pfam" id="PF01055">
    <property type="entry name" value="Glyco_hydro_31_2nd"/>
    <property type="match status" value="1"/>
</dbReference>
<dbReference type="EC" id="3.2.1.20" evidence="9"/>
<dbReference type="GO" id="GO:0030246">
    <property type="term" value="F:carbohydrate binding"/>
    <property type="evidence" value="ECO:0007669"/>
    <property type="project" value="InterPro"/>
</dbReference>
<feature type="domain" description="Glycosyl hydrolase family 31 C-terminal" evidence="8">
    <location>
        <begin position="594"/>
        <end position="680"/>
    </location>
</feature>
<keyword evidence="2 4" id="KW-0378">Hydrolase</keyword>
<dbReference type="PANTHER" id="PTHR22762">
    <property type="entry name" value="ALPHA-GLUCOSIDASE"/>
    <property type="match status" value="1"/>
</dbReference>
<dbReference type="Gene3D" id="2.60.40.1760">
    <property type="entry name" value="glycosyl hydrolase (family 31)"/>
    <property type="match status" value="1"/>
</dbReference>
<dbReference type="Gene3D" id="3.20.20.80">
    <property type="entry name" value="Glycosidases"/>
    <property type="match status" value="1"/>
</dbReference>
<organism evidence="9 10">
    <name type="scientific">Rufibacter quisquiliarum</name>
    <dbReference type="NCBI Taxonomy" id="1549639"/>
    <lineage>
        <taxon>Bacteria</taxon>
        <taxon>Pseudomonadati</taxon>
        <taxon>Bacteroidota</taxon>
        <taxon>Cytophagia</taxon>
        <taxon>Cytophagales</taxon>
        <taxon>Hymenobacteraceae</taxon>
        <taxon>Rufibacter</taxon>
    </lineage>
</organism>
<name>A0A839GVK3_9BACT</name>
<evidence type="ECO:0000313" key="10">
    <source>
        <dbReference type="Proteomes" id="UP000563094"/>
    </source>
</evidence>
<dbReference type="InterPro" id="IPR013780">
    <property type="entry name" value="Glyco_hydro_b"/>
</dbReference>
<dbReference type="CDD" id="cd14752">
    <property type="entry name" value="GH31_N"/>
    <property type="match status" value="1"/>
</dbReference>
<dbReference type="GO" id="GO:0004558">
    <property type="term" value="F:alpha-1,4-glucosidase activity"/>
    <property type="evidence" value="ECO:0007669"/>
    <property type="project" value="UniProtKB-EC"/>
</dbReference>
<reference evidence="9 10" key="1">
    <citation type="submission" date="2020-08" db="EMBL/GenBank/DDBJ databases">
        <title>Genomic Encyclopedia of Type Strains, Phase IV (KMG-IV): sequencing the most valuable type-strain genomes for metagenomic binning, comparative biology and taxonomic classification.</title>
        <authorList>
            <person name="Goeker M."/>
        </authorList>
    </citation>
    <scope>NUCLEOTIDE SEQUENCE [LARGE SCALE GENOMIC DNA]</scope>
    <source>
        <strain evidence="9 10">DSM 29854</strain>
    </source>
</reference>
<evidence type="ECO:0000313" key="9">
    <source>
        <dbReference type="EMBL" id="MBA9077791.1"/>
    </source>
</evidence>
<dbReference type="SUPFAM" id="SSF74650">
    <property type="entry name" value="Galactose mutarotase-like"/>
    <property type="match status" value="1"/>
</dbReference>
<dbReference type="CDD" id="cd06604">
    <property type="entry name" value="GH31_glucosidase_II_MalA"/>
    <property type="match status" value="1"/>
</dbReference>
<dbReference type="InterPro" id="IPR033403">
    <property type="entry name" value="DUF5110"/>
</dbReference>
<keyword evidence="3 4" id="KW-0326">Glycosidase</keyword>
<dbReference type="InterPro" id="IPR030458">
    <property type="entry name" value="Glyco_hydro_31_AS"/>
</dbReference>
<dbReference type="PROSITE" id="PS00129">
    <property type="entry name" value="GLYCOSYL_HYDROL_F31_1"/>
    <property type="match status" value="1"/>
</dbReference>
<dbReference type="Gene3D" id="2.60.40.1180">
    <property type="entry name" value="Golgi alpha-mannosidase II"/>
    <property type="match status" value="2"/>
</dbReference>
<evidence type="ECO:0000256" key="1">
    <source>
        <dbReference type="ARBA" id="ARBA00007806"/>
    </source>
</evidence>
<dbReference type="Pfam" id="PF17137">
    <property type="entry name" value="DUF5110"/>
    <property type="match status" value="1"/>
</dbReference>
<accession>A0A839GVK3</accession>
<dbReference type="Pfam" id="PF13802">
    <property type="entry name" value="Gal_mutarotas_2"/>
    <property type="match status" value="1"/>
</dbReference>
<dbReference type="SUPFAM" id="SSF51011">
    <property type="entry name" value="Glycosyl hydrolase domain"/>
    <property type="match status" value="1"/>
</dbReference>
<evidence type="ECO:0000256" key="3">
    <source>
        <dbReference type="ARBA" id="ARBA00023295"/>
    </source>
</evidence>
<dbReference type="GO" id="GO:0005975">
    <property type="term" value="P:carbohydrate metabolic process"/>
    <property type="evidence" value="ECO:0007669"/>
    <property type="project" value="InterPro"/>
</dbReference>
<dbReference type="InterPro" id="IPR011013">
    <property type="entry name" value="Gal_mutarotase_sf_dom"/>
</dbReference>
<evidence type="ECO:0000259" key="8">
    <source>
        <dbReference type="Pfam" id="PF21365"/>
    </source>
</evidence>
<evidence type="ECO:0000256" key="4">
    <source>
        <dbReference type="RuleBase" id="RU361185"/>
    </source>
</evidence>
<dbReference type="PANTHER" id="PTHR22762:SF120">
    <property type="entry name" value="HETEROGLYCAN GLUCOSIDASE 1"/>
    <property type="match status" value="1"/>
</dbReference>
<evidence type="ECO:0000256" key="2">
    <source>
        <dbReference type="ARBA" id="ARBA00022801"/>
    </source>
</evidence>
<comment type="similarity">
    <text evidence="1 4">Belongs to the glycosyl hydrolase 31 family.</text>
</comment>
<dbReference type="EMBL" id="JACJIQ010000009">
    <property type="protein sequence ID" value="MBA9077791.1"/>
    <property type="molecule type" value="Genomic_DNA"/>
</dbReference>
<keyword evidence="10" id="KW-1185">Reference proteome</keyword>
<feature type="domain" description="Glycoside hydrolase family 31 TIM barrel" evidence="5">
    <location>
        <begin position="260"/>
        <end position="585"/>
    </location>
</feature>
<dbReference type="Pfam" id="PF21365">
    <property type="entry name" value="Glyco_hydro_31_3rd"/>
    <property type="match status" value="1"/>
</dbReference>
<evidence type="ECO:0000259" key="5">
    <source>
        <dbReference type="Pfam" id="PF01055"/>
    </source>
</evidence>
<evidence type="ECO:0000259" key="7">
    <source>
        <dbReference type="Pfam" id="PF17137"/>
    </source>
</evidence>
<proteinExistence type="inferred from homology"/>
<sequence length="810" mass="92748">MDNSVQDTNYMINDLGAKREEFFPGSVIQVDTHNSYATFLCDNRVALRVEAVSATILRFRFAPDGTFGRDFSYAIAPNNASTPVKLKVKALSDHYRLTTKELICTISKKGLLTRILDKSGNLLNEDEKGFHWEDHKEYGGEIVKMSKRAQPREYFYGLGDKAENMNLRGRRFENWGTDTYGYTKGTDPLYKNINFFMGLHNRNAYGIFFDNTFRNFYDFGMERDTVASFWAQGGSMDYYFIYGPTLTQVIQRYTLLTGTPELPPLWALGYHQCKWSYYPESVVKNLAQGFRERQIPCDALYLDIDYMEGFRCFTWSNEHFPEPARMVRELKEDGFKTVVIIDPGIKIDHDYWVYQEGVQNDYFCRRADGPLYKGTVWPGLCHFPDFTRQDVRTWWSGLFKGLIQDVGVKGVWNDMNEPAVFEIGTFPNDVRLHMDGEPGSHRKGHNVYGMQMARATYEGVKQFSYPDRPFTITRSGYAGVQRFASAWTGDNIASWDHLWLANIQCQRLSISGISFVGSDIGGFIETPDGELYIRWLQLAVFHPFCRTHSSGDHGDQEPWSFGEPFTSLARKFIELRYQLLPYIYTTFWQYATQGTPMLRPLSLQDQHDPECYHRMAEFCLGDHLLVCPITAPGVEGRNLYLPHGQWYNFWSDEVVFGRQEVWADAPLDRIPMFVRAGAVLPMYPVQQYVGELEIQEATLHVYYSEFPYISTLYEDGGEGYGYTEGAYQLKTFQTEPSAASFSISQQIEGSGAAAYPRYRIIIHGLPAPTASVLVDNEETVWEASADQRVLVVTVPSGFTQISLHSVTGIA</sequence>
<feature type="domain" description="Glycoside hydrolase family 31 N-terminal" evidence="6">
    <location>
        <begin position="47"/>
        <end position="218"/>
    </location>
</feature>
<dbReference type="InterPro" id="IPR025887">
    <property type="entry name" value="Glyco_hydro_31_N_dom"/>
</dbReference>
<dbReference type="AlphaFoldDB" id="A0A839GVK3"/>
<dbReference type="InterPro" id="IPR000322">
    <property type="entry name" value="Glyco_hydro_31_TIM"/>
</dbReference>
<dbReference type="InterPro" id="IPR017853">
    <property type="entry name" value="GH"/>
</dbReference>
<protein>
    <submittedName>
        <fullName evidence="9">Alpha-glucosidase</fullName>
        <ecNumber evidence="9">3.2.1.20</ecNumber>
    </submittedName>
</protein>
<dbReference type="Proteomes" id="UP000563094">
    <property type="component" value="Unassembled WGS sequence"/>
</dbReference>
<dbReference type="RefSeq" id="WP_246386958.1">
    <property type="nucleotide sequence ID" value="NZ_JACJIQ010000009.1"/>
</dbReference>